<dbReference type="EMBL" id="ACFY01000158">
    <property type="protein sequence ID" value="EEG92255.1"/>
    <property type="molecule type" value="Genomic_DNA"/>
</dbReference>
<feature type="compositionally biased region" description="Polar residues" evidence="1">
    <location>
        <begin position="86"/>
        <end position="97"/>
    </location>
</feature>
<evidence type="ECO:0000256" key="1">
    <source>
        <dbReference type="SAM" id="MobiDB-lite"/>
    </source>
</evidence>
<name>C0FYQ9_9FIRM</name>
<protein>
    <submittedName>
        <fullName evidence="2">Uncharacterized protein</fullName>
    </submittedName>
</protein>
<gene>
    <name evidence="2" type="ORF">ROSEINA2194_03899</name>
</gene>
<proteinExistence type="predicted"/>
<organism evidence="2 3">
    <name type="scientific">Roseburia inulinivorans DSM 16841</name>
    <dbReference type="NCBI Taxonomy" id="622312"/>
    <lineage>
        <taxon>Bacteria</taxon>
        <taxon>Bacillati</taxon>
        <taxon>Bacillota</taxon>
        <taxon>Clostridia</taxon>
        <taxon>Lachnospirales</taxon>
        <taxon>Lachnospiraceae</taxon>
        <taxon>Roseburia</taxon>
    </lineage>
</organism>
<reference evidence="2 3" key="2">
    <citation type="submission" date="2009-03" db="EMBL/GenBank/DDBJ databases">
        <title>Draft genome sequence of Roseburia inulinivorans (DSM 16841).</title>
        <authorList>
            <person name="Sudarsanam P."/>
            <person name="Ley R."/>
            <person name="Guruge J."/>
            <person name="Turnbaugh P.J."/>
            <person name="Mahowald M."/>
            <person name="Liep D."/>
            <person name="Gordon J."/>
        </authorList>
    </citation>
    <scope>NUCLEOTIDE SEQUENCE [LARGE SCALE GENOMIC DNA]</scope>
    <source>
        <strain evidence="2 3">DSM 16841</strain>
    </source>
</reference>
<evidence type="ECO:0000313" key="2">
    <source>
        <dbReference type="EMBL" id="EEG92255.1"/>
    </source>
</evidence>
<feature type="compositionally biased region" description="Basic and acidic residues" evidence="1">
    <location>
        <begin position="69"/>
        <end position="85"/>
    </location>
</feature>
<accession>C0FYQ9</accession>
<feature type="region of interest" description="Disordered" evidence="1">
    <location>
        <begin position="162"/>
        <end position="186"/>
    </location>
</feature>
<feature type="compositionally biased region" description="Basic and acidic residues" evidence="1">
    <location>
        <begin position="176"/>
        <end position="186"/>
    </location>
</feature>
<dbReference type="AlphaFoldDB" id="C0FYQ9"/>
<sequence length="186" mass="20382">MGTLKIKKVDDKPMVIHTKKKAKIHMHEPKKAKIKGSNIYTVQRGPKIASAKINDTGKKKSYRKSTIHQAEKKEKEPSKFKRNIRESNTSIKTKNTNLHIAGRTGALAAGAVTEQVEGGQEVSQAAYLAYEVSRPVTGTASRGASLFRKKAAAEAKRRIKKVETGKKLAKKMGKKAASDTAKKGCR</sequence>
<reference evidence="2 3" key="1">
    <citation type="submission" date="2009-02" db="EMBL/GenBank/DDBJ databases">
        <authorList>
            <person name="Fulton L."/>
            <person name="Clifton S."/>
            <person name="Fulton B."/>
            <person name="Xu J."/>
            <person name="Minx P."/>
            <person name="Pepin K.H."/>
            <person name="Johnson M."/>
            <person name="Bhonagiri V."/>
            <person name="Nash W.E."/>
            <person name="Mardis E.R."/>
            <person name="Wilson R.K."/>
        </authorList>
    </citation>
    <scope>NUCLEOTIDE SEQUENCE [LARGE SCALE GENOMIC DNA]</scope>
    <source>
        <strain evidence="2 3">DSM 16841</strain>
    </source>
</reference>
<evidence type="ECO:0000313" key="3">
    <source>
        <dbReference type="Proteomes" id="UP000003561"/>
    </source>
</evidence>
<dbReference type="Proteomes" id="UP000003561">
    <property type="component" value="Unassembled WGS sequence"/>
</dbReference>
<comment type="caution">
    <text evidence="2">The sequence shown here is derived from an EMBL/GenBank/DDBJ whole genome shotgun (WGS) entry which is preliminary data.</text>
</comment>
<feature type="region of interest" description="Disordered" evidence="1">
    <location>
        <begin position="53"/>
        <end position="97"/>
    </location>
</feature>
<dbReference type="eggNOG" id="COG0791">
    <property type="taxonomic scope" value="Bacteria"/>
</dbReference>